<proteinExistence type="predicted"/>
<protein>
    <recommendedName>
        <fullName evidence="2">Pyrroline-5-carboxylate reductase catalytic N-terminal domain-containing protein</fullName>
    </recommendedName>
</protein>
<dbReference type="SUPFAM" id="SSF51735">
    <property type="entry name" value="NAD(P)-binding Rossmann-fold domains"/>
    <property type="match status" value="1"/>
</dbReference>
<evidence type="ECO:0008006" key="2">
    <source>
        <dbReference type="Google" id="ProtNLM"/>
    </source>
</evidence>
<dbReference type="AlphaFoldDB" id="A0A6S6SPS8"/>
<name>A0A6S6SPS8_9BACT</name>
<organism evidence="1">
    <name type="scientific">uncultured Sulfurovum sp</name>
    <dbReference type="NCBI Taxonomy" id="269237"/>
    <lineage>
        <taxon>Bacteria</taxon>
        <taxon>Pseudomonadati</taxon>
        <taxon>Campylobacterota</taxon>
        <taxon>Epsilonproteobacteria</taxon>
        <taxon>Campylobacterales</taxon>
        <taxon>Sulfurovaceae</taxon>
        <taxon>Sulfurovum</taxon>
        <taxon>environmental samples</taxon>
    </lineage>
</organism>
<sequence>MTKKKKKIAILGCGWVGSALKKTLETEGHEVNCLSRDVDMDTLVGFYACDVLVIAIPPSDKYLDVIEDAFFSVSLNEALDTQIIFLSSTSFYSKKQIIVEAEELVKIKDERSVILRLGGLMGYDRISGKYSVGKTMEDRPTKYVHRDDVLGIIESIIEQNVRQKIFNVLAPIQSTRKEIFTQNAKQFNFGETHFTEMKIPTQVLSSEILCETLGYRFKKKDVREFWV</sequence>
<gene>
    <name evidence="1" type="ORF">HELGO_WM3895</name>
</gene>
<accession>A0A6S6SPS8</accession>
<reference evidence="1" key="1">
    <citation type="submission" date="2020-01" db="EMBL/GenBank/DDBJ databases">
        <authorList>
            <person name="Meier V. D."/>
            <person name="Meier V D."/>
        </authorList>
    </citation>
    <scope>NUCLEOTIDE SEQUENCE</scope>
    <source>
        <strain evidence="1">HLG_WM_MAG_06</strain>
    </source>
</reference>
<dbReference type="EMBL" id="CACVAP010000047">
    <property type="protein sequence ID" value="CAA6805314.1"/>
    <property type="molecule type" value="Genomic_DNA"/>
</dbReference>
<evidence type="ECO:0000313" key="1">
    <source>
        <dbReference type="EMBL" id="CAA6805314.1"/>
    </source>
</evidence>
<dbReference type="InterPro" id="IPR036291">
    <property type="entry name" value="NAD(P)-bd_dom_sf"/>
</dbReference>
<dbReference type="Gene3D" id="3.40.50.720">
    <property type="entry name" value="NAD(P)-binding Rossmann-like Domain"/>
    <property type="match status" value="2"/>
</dbReference>